<dbReference type="InterPro" id="IPR013078">
    <property type="entry name" value="His_Pase_superF_clade-1"/>
</dbReference>
<dbReference type="CDD" id="cd07067">
    <property type="entry name" value="HP_PGM_like"/>
    <property type="match status" value="1"/>
</dbReference>
<evidence type="ECO:0000256" key="1">
    <source>
        <dbReference type="ARBA" id="ARBA00006717"/>
    </source>
</evidence>
<evidence type="ECO:0000256" key="7">
    <source>
        <dbReference type="PIRSR" id="PIRSR613078-2"/>
    </source>
</evidence>
<evidence type="ECO:0000313" key="11">
    <source>
        <dbReference type="Proteomes" id="UP000006051"/>
    </source>
</evidence>
<feature type="binding site" evidence="5 7">
    <location>
        <begin position="85"/>
        <end position="88"/>
    </location>
    <ligand>
        <name>substrate</name>
    </ligand>
</feature>
<dbReference type="InterPro" id="IPR029033">
    <property type="entry name" value="His_PPase_superfam"/>
</dbReference>
<dbReference type="KEGG" id="orh:Ornrh_1452"/>
<reference evidence="10 11" key="1">
    <citation type="submission" date="2012-06" db="EMBL/GenBank/DDBJ databases">
        <title>The complete genome of Ornithobacterium rhinotracheale DSM 15997.</title>
        <authorList>
            <consortium name="US DOE Joint Genome Institute (JGI-PGF)"/>
            <person name="Lucas S."/>
            <person name="Copeland A."/>
            <person name="Lapidus A."/>
            <person name="Goodwin L."/>
            <person name="Pitluck S."/>
            <person name="Peters L."/>
            <person name="Mikhailova N."/>
            <person name="Teshima H."/>
            <person name="Kyrpides N."/>
            <person name="Mavromatis K."/>
            <person name="Pagani I."/>
            <person name="Ivanova N."/>
            <person name="Ovchinnikova G."/>
            <person name="Zeytun A."/>
            <person name="Detter J.C."/>
            <person name="Han C."/>
            <person name="Land M."/>
            <person name="Hauser L."/>
            <person name="Markowitz V."/>
            <person name="Cheng J.-F."/>
            <person name="Hugenholtz P."/>
            <person name="Woyke T."/>
            <person name="Wu D."/>
            <person name="Lang E."/>
            <person name="Kopitz M."/>
            <person name="Brambilla E."/>
            <person name="Klenk H.-P."/>
            <person name="Eisen J.A."/>
        </authorList>
    </citation>
    <scope>NUCLEOTIDE SEQUENCE [LARGE SCALE GENOMIC DNA]</scope>
    <source>
        <strain evidence="11">ATCC 51463 / DSM 15997 / CCUG 23171 / LMG 9086</strain>
    </source>
</reference>
<comment type="similarity">
    <text evidence="1 5">Belongs to the phosphoglycerate mutase family. BPG-dependent PGAM subfamily.</text>
</comment>
<dbReference type="Gene3D" id="3.40.50.1240">
    <property type="entry name" value="Phosphoglycerate mutase-like"/>
    <property type="match status" value="1"/>
</dbReference>
<proteinExistence type="inferred from homology"/>
<dbReference type="GeneID" id="97258102"/>
<dbReference type="GO" id="GO:0006096">
    <property type="term" value="P:glycolytic process"/>
    <property type="evidence" value="ECO:0007669"/>
    <property type="project" value="UniProtKB-UniRule"/>
</dbReference>
<comment type="pathway">
    <text evidence="5 9">Carbohydrate degradation; glycolysis; pyruvate from D-glyceraldehyde 3-phosphate: step 3/5.</text>
</comment>
<dbReference type="GO" id="GO:0006094">
    <property type="term" value="P:gluconeogenesis"/>
    <property type="evidence" value="ECO:0007669"/>
    <property type="project" value="UniProtKB-UniRule"/>
</dbReference>
<feature type="site" description="Transition state stabilizer" evidence="5 8">
    <location>
        <position position="154"/>
    </location>
</feature>
<accession>I4A0Z1</accession>
<feature type="binding site" evidence="5 7">
    <location>
        <begin position="112"/>
        <end position="113"/>
    </location>
    <ligand>
        <name>substrate</name>
    </ligand>
</feature>
<dbReference type="PANTHER" id="PTHR11931">
    <property type="entry name" value="PHOSPHOGLYCERATE MUTASE"/>
    <property type="match status" value="1"/>
</dbReference>
<feature type="active site" description="Proton donor/acceptor" evidence="5 6">
    <location>
        <position position="85"/>
    </location>
</feature>
<name>I4A0Z1_ORNRL</name>
<organism evidence="10 11">
    <name type="scientific">Ornithobacterium rhinotracheale (strain ATCC 51463 / DSM 15997 / CCUG 23171 / CIP 104009 / LMG 9086)</name>
    <dbReference type="NCBI Taxonomy" id="867902"/>
    <lineage>
        <taxon>Bacteria</taxon>
        <taxon>Pseudomonadati</taxon>
        <taxon>Bacteroidota</taxon>
        <taxon>Flavobacteriia</taxon>
        <taxon>Flavobacteriales</taxon>
        <taxon>Weeksellaceae</taxon>
        <taxon>Ornithobacterium</taxon>
    </lineage>
</organism>
<dbReference type="NCBIfam" id="TIGR01258">
    <property type="entry name" value="pgm_1"/>
    <property type="match status" value="1"/>
</dbReference>
<dbReference type="HOGENOM" id="CLU_033323_1_4_10"/>
<sequence>MKELILVRHGQSEWNLENRFTGWKDVDLTPLGIEEAQKAGESLKGVHVDEAFTSELIRAQHTLQIILETMGEPNIPITKNIALNERSYGDLEGLNKADTAKKFGEEQVHIWRRSFDVAPPHGESLKDTYDRVVPYYEKVIKPKLATENILIVAHGNSLRALIMYLENLTKEEILNREIATGHPVIYQIDGSLHPTLIQK</sequence>
<feature type="binding site" evidence="5 7">
    <location>
        <begin position="155"/>
        <end position="156"/>
    </location>
    <ligand>
        <name>substrate</name>
    </ligand>
</feature>
<evidence type="ECO:0000256" key="5">
    <source>
        <dbReference type="HAMAP-Rule" id="MF_01039"/>
    </source>
</evidence>
<feature type="active site" description="Tele-phosphohistidine intermediate" evidence="5 6">
    <location>
        <position position="9"/>
    </location>
</feature>
<dbReference type="InterPro" id="IPR001345">
    <property type="entry name" value="PG/BPGM_mutase_AS"/>
</dbReference>
<dbReference type="EMBL" id="CP003283">
    <property type="protein sequence ID" value="AFL97625.1"/>
    <property type="molecule type" value="Genomic_DNA"/>
</dbReference>
<dbReference type="GO" id="GO:0004619">
    <property type="term" value="F:phosphoglycerate mutase activity"/>
    <property type="evidence" value="ECO:0007669"/>
    <property type="project" value="UniProtKB-UniRule"/>
</dbReference>
<evidence type="ECO:0000313" key="10">
    <source>
        <dbReference type="EMBL" id="AFL97625.1"/>
    </source>
</evidence>
<dbReference type="SUPFAM" id="SSF53254">
    <property type="entry name" value="Phosphoglycerate mutase-like"/>
    <property type="match status" value="1"/>
</dbReference>
<dbReference type="Pfam" id="PF00300">
    <property type="entry name" value="His_Phos_1"/>
    <property type="match status" value="1"/>
</dbReference>
<dbReference type="GeneID" id="71568758"/>
<keyword evidence="3 5" id="KW-0324">Glycolysis</keyword>
<evidence type="ECO:0000256" key="4">
    <source>
        <dbReference type="ARBA" id="ARBA00023235"/>
    </source>
</evidence>
<dbReference type="STRING" id="867902.Ornrh_1452"/>
<evidence type="ECO:0000256" key="3">
    <source>
        <dbReference type="ARBA" id="ARBA00023152"/>
    </source>
</evidence>
<protein>
    <recommendedName>
        <fullName evidence="5 9">2,3-bisphosphoglycerate-dependent phosphoglycerate mutase</fullName>
        <shortName evidence="5">BPG-dependent PGAM</shortName>
        <shortName evidence="5">PGAM</shortName>
        <shortName evidence="5">Phosphoglyceromutase</shortName>
        <shortName evidence="5">dPGM</shortName>
        <ecNumber evidence="5 9">5.4.2.11</ecNumber>
    </recommendedName>
</protein>
<comment type="catalytic activity">
    <reaction evidence="5 9">
        <text>(2R)-2-phosphoglycerate = (2R)-3-phosphoglycerate</text>
        <dbReference type="Rhea" id="RHEA:15901"/>
        <dbReference type="ChEBI" id="CHEBI:58272"/>
        <dbReference type="ChEBI" id="CHEBI:58289"/>
        <dbReference type="EC" id="5.4.2.11"/>
    </reaction>
</comment>
<dbReference type="InterPro" id="IPR005952">
    <property type="entry name" value="Phosphogly_mut1"/>
</dbReference>
<feature type="binding site" evidence="5 7">
    <location>
        <position position="96"/>
    </location>
    <ligand>
        <name>substrate</name>
    </ligand>
</feature>
<dbReference type="Proteomes" id="UP000006051">
    <property type="component" value="Chromosome"/>
</dbReference>
<dbReference type="HAMAP" id="MF_01039">
    <property type="entry name" value="PGAM_GpmA"/>
    <property type="match status" value="1"/>
</dbReference>
<evidence type="ECO:0000256" key="8">
    <source>
        <dbReference type="PIRSR" id="PIRSR613078-3"/>
    </source>
</evidence>
<dbReference type="SMART" id="SM00855">
    <property type="entry name" value="PGAM"/>
    <property type="match status" value="1"/>
</dbReference>
<dbReference type="AlphaFoldDB" id="I4A0Z1"/>
<feature type="binding site" evidence="5 7">
    <location>
        <begin position="8"/>
        <end position="15"/>
    </location>
    <ligand>
        <name>substrate</name>
    </ligand>
</feature>
<dbReference type="PATRIC" id="fig|867902.3.peg.1423"/>
<evidence type="ECO:0000256" key="2">
    <source>
        <dbReference type="ARBA" id="ARBA00022432"/>
    </source>
</evidence>
<gene>
    <name evidence="5" type="primary">gpmA</name>
    <name evidence="10" type="ordered locus">Ornrh_1452</name>
</gene>
<comment type="function">
    <text evidence="5 9">Catalyzes the interconversion of 2-phosphoglycerate and 3-phosphoglycerate.</text>
</comment>
<dbReference type="PIRSF" id="PIRSF000709">
    <property type="entry name" value="6PFK_2-Ptase"/>
    <property type="match status" value="1"/>
</dbReference>
<dbReference type="UniPathway" id="UPA00109">
    <property type="reaction ID" value="UER00186"/>
</dbReference>
<dbReference type="PROSITE" id="PS00175">
    <property type="entry name" value="PG_MUTASE"/>
    <property type="match status" value="1"/>
</dbReference>
<evidence type="ECO:0000256" key="9">
    <source>
        <dbReference type="RuleBase" id="RU004512"/>
    </source>
</evidence>
<dbReference type="eggNOG" id="COG0588">
    <property type="taxonomic scope" value="Bacteria"/>
</dbReference>
<dbReference type="EC" id="5.4.2.11" evidence="5 9"/>
<feature type="binding site" evidence="5 7">
    <location>
        <begin position="21"/>
        <end position="22"/>
    </location>
    <ligand>
        <name>substrate</name>
    </ligand>
</feature>
<keyword evidence="2 5" id="KW-0312">Gluconeogenesis</keyword>
<feature type="binding site" evidence="5 7">
    <location>
        <position position="58"/>
    </location>
    <ligand>
        <name>substrate</name>
    </ligand>
</feature>
<evidence type="ECO:0000256" key="6">
    <source>
        <dbReference type="PIRSR" id="PIRSR613078-1"/>
    </source>
</evidence>
<keyword evidence="11" id="KW-1185">Reference proteome</keyword>
<keyword evidence="4 5" id="KW-0413">Isomerase</keyword>
<dbReference type="RefSeq" id="WP_014791187.1">
    <property type="nucleotide sequence ID" value="NC_018016.1"/>
</dbReference>